<evidence type="ECO:0000313" key="2">
    <source>
        <dbReference type="Proteomes" id="UP001324993"/>
    </source>
</evidence>
<protein>
    <submittedName>
        <fullName evidence="1">Uncharacterized protein</fullName>
    </submittedName>
</protein>
<proteinExistence type="predicted"/>
<dbReference type="EMBL" id="CP138858">
    <property type="protein sequence ID" value="WPJ97145.1"/>
    <property type="molecule type" value="Genomic_DNA"/>
</dbReference>
<accession>A0ABZ0RQT4</accession>
<gene>
    <name evidence="1" type="ORF">SH580_05415</name>
</gene>
<evidence type="ECO:0000313" key="1">
    <source>
        <dbReference type="EMBL" id="WPJ97145.1"/>
    </source>
</evidence>
<keyword evidence="2" id="KW-1185">Reference proteome</keyword>
<dbReference type="Proteomes" id="UP001324993">
    <property type="component" value="Chromosome"/>
</dbReference>
<organism evidence="1 2">
    <name type="scientific">Coraliomargarita algicola</name>
    <dbReference type="NCBI Taxonomy" id="3092156"/>
    <lineage>
        <taxon>Bacteria</taxon>
        <taxon>Pseudomonadati</taxon>
        <taxon>Verrucomicrobiota</taxon>
        <taxon>Opitutia</taxon>
        <taxon>Puniceicoccales</taxon>
        <taxon>Coraliomargaritaceae</taxon>
        <taxon>Coraliomargarita</taxon>
    </lineage>
</organism>
<dbReference type="RefSeq" id="WP_319833996.1">
    <property type="nucleotide sequence ID" value="NZ_CP138858.1"/>
</dbReference>
<sequence length="60" mass="6881">MNTQFVCHYMERFHVYSLSMVRQLGLPFIVACFIHAPKDERGMSNGILLRSHMAEAGEIP</sequence>
<name>A0ABZ0RQT4_9BACT</name>
<reference evidence="1 2" key="1">
    <citation type="submission" date="2023-11" db="EMBL/GenBank/DDBJ databases">
        <title>Coraliomargarita sp. nov., isolated from marine algae.</title>
        <authorList>
            <person name="Lee J.K."/>
            <person name="Baek J.H."/>
            <person name="Kim J.M."/>
            <person name="Choi D.G."/>
            <person name="Jeon C.O."/>
        </authorList>
    </citation>
    <scope>NUCLEOTIDE SEQUENCE [LARGE SCALE GENOMIC DNA]</scope>
    <source>
        <strain evidence="1 2">J2-16</strain>
    </source>
</reference>